<accession>A0A9P7UTD5</accession>
<evidence type="ECO:0000259" key="6">
    <source>
        <dbReference type="Pfam" id="PF00881"/>
    </source>
</evidence>
<dbReference type="GeneID" id="66079244"/>
<organism evidence="7 8">
    <name type="scientific">Marasmius oreades</name>
    <name type="common">fairy-ring Marasmius</name>
    <dbReference type="NCBI Taxonomy" id="181124"/>
    <lineage>
        <taxon>Eukaryota</taxon>
        <taxon>Fungi</taxon>
        <taxon>Dikarya</taxon>
        <taxon>Basidiomycota</taxon>
        <taxon>Agaricomycotina</taxon>
        <taxon>Agaricomycetes</taxon>
        <taxon>Agaricomycetidae</taxon>
        <taxon>Agaricales</taxon>
        <taxon>Marasmiineae</taxon>
        <taxon>Marasmiaceae</taxon>
        <taxon>Marasmius</taxon>
    </lineage>
</organism>
<comment type="caution">
    <text evidence="7">The sequence shown here is derived from an EMBL/GenBank/DDBJ whole genome shotgun (WGS) entry which is preliminary data.</text>
</comment>
<reference evidence="7" key="1">
    <citation type="journal article" date="2021" name="Genome Biol. Evol.">
        <title>The assembled and annotated genome of the fairy-ring fungus Marasmius oreades.</title>
        <authorList>
            <person name="Hiltunen M."/>
            <person name="Ament-Velasquez S.L."/>
            <person name="Johannesson H."/>
        </authorList>
    </citation>
    <scope>NUCLEOTIDE SEQUENCE</scope>
    <source>
        <strain evidence="7">03SP1</strain>
    </source>
</reference>
<comment type="cofactor">
    <cofactor evidence="1">
        <name>FMN</name>
        <dbReference type="ChEBI" id="CHEBI:58210"/>
    </cofactor>
</comment>
<evidence type="ECO:0000256" key="1">
    <source>
        <dbReference type="ARBA" id="ARBA00001917"/>
    </source>
</evidence>
<evidence type="ECO:0000256" key="4">
    <source>
        <dbReference type="ARBA" id="ARBA00022643"/>
    </source>
</evidence>
<dbReference type="RefSeq" id="XP_043007584.1">
    <property type="nucleotide sequence ID" value="XM_043155120.1"/>
</dbReference>
<evidence type="ECO:0000313" key="7">
    <source>
        <dbReference type="EMBL" id="KAG7091114.1"/>
    </source>
</evidence>
<dbReference type="EMBL" id="CM032186">
    <property type="protein sequence ID" value="KAG7091114.1"/>
    <property type="molecule type" value="Genomic_DNA"/>
</dbReference>
<keyword evidence="3" id="KW-0285">Flavoprotein</keyword>
<dbReference type="Gene3D" id="3.40.109.10">
    <property type="entry name" value="NADH Oxidase"/>
    <property type="match status" value="1"/>
</dbReference>
<dbReference type="OrthoDB" id="41362at2759"/>
<evidence type="ECO:0000256" key="2">
    <source>
        <dbReference type="ARBA" id="ARBA00007118"/>
    </source>
</evidence>
<name>A0A9P7UTD5_9AGAR</name>
<dbReference type="InterPro" id="IPR000415">
    <property type="entry name" value="Nitroreductase-like"/>
</dbReference>
<evidence type="ECO:0000256" key="5">
    <source>
        <dbReference type="ARBA" id="ARBA00023002"/>
    </source>
</evidence>
<feature type="domain" description="Nitroreductase" evidence="6">
    <location>
        <begin position="39"/>
        <end position="230"/>
    </location>
</feature>
<keyword evidence="5" id="KW-0560">Oxidoreductase</keyword>
<dbReference type="PANTHER" id="PTHR43673">
    <property type="entry name" value="NAD(P)H NITROREDUCTASE YDGI-RELATED"/>
    <property type="match status" value="1"/>
</dbReference>
<keyword evidence="8" id="KW-1185">Reference proteome</keyword>
<proteinExistence type="inferred from homology"/>
<dbReference type="PANTHER" id="PTHR43673:SF2">
    <property type="entry name" value="NITROREDUCTASE"/>
    <property type="match status" value="1"/>
</dbReference>
<dbReference type="KEGG" id="more:E1B28_010168"/>
<dbReference type="Proteomes" id="UP001049176">
    <property type="component" value="Chromosome 6"/>
</dbReference>
<dbReference type="AlphaFoldDB" id="A0A9P7UTD5"/>
<dbReference type="CDD" id="cd02136">
    <property type="entry name" value="PnbA_NfnB-like"/>
    <property type="match status" value="1"/>
</dbReference>
<dbReference type="InterPro" id="IPR029479">
    <property type="entry name" value="Nitroreductase"/>
</dbReference>
<evidence type="ECO:0000256" key="3">
    <source>
        <dbReference type="ARBA" id="ARBA00022630"/>
    </source>
</evidence>
<keyword evidence="4" id="KW-0288">FMN</keyword>
<comment type="similarity">
    <text evidence="2">Belongs to the nitroreductase family.</text>
</comment>
<sequence length="257" mass="28898">MAILSPETIAENGLVKNSSGTNTREQDAQLLHTVDSIMKGRFSCRYFLPKPVSRRVLEEVLDVARFAPSGNNTQPWEKVYCISGEELKTLGEAMVNASREKPNLYSSQYQYYPAISPAHYFTKRRQEAGAVLYGSMGIAREDAEGREKASSRNYNFYDAPVALVFTIHKDLTQGSWLDVGYFIQSITVAARTRGLETVSQESVSKYHSVMRKYLPIAEHEIVAVGMSMGYPDLEKVAQFPARQPKRELSDIVEFHGL</sequence>
<protein>
    <recommendedName>
        <fullName evidence="6">Nitroreductase domain-containing protein</fullName>
    </recommendedName>
</protein>
<dbReference type="Pfam" id="PF00881">
    <property type="entry name" value="Nitroreductase"/>
    <property type="match status" value="1"/>
</dbReference>
<dbReference type="SUPFAM" id="SSF55469">
    <property type="entry name" value="FMN-dependent nitroreductase-like"/>
    <property type="match status" value="1"/>
</dbReference>
<gene>
    <name evidence="7" type="ORF">E1B28_010168</name>
</gene>
<evidence type="ECO:0000313" key="8">
    <source>
        <dbReference type="Proteomes" id="UP001049176"/>
    </source>
</evidence>
<dbReference type="GO" id="GO:0016491">
    <property type="term" value="F:oxidoreductase activity"/>
    <property type="evidence" value="ECO:0007669"/>
    <property type="project" value="UniProtKB-KW"/>
</dbReference>